<evidence type="ECO:0000256" key="6">
    <source>
        <dbReference type="ARBA" id="ARBA00023136"/>
    </source>
</evidence>
<reference evidence="11" key="1">
    <citation type="submission" date="2010-05" db="EMBL/GenBank/DDBJ databases">
        <title>The Genome Sequence of Magnaporthe poae strain ATCC 64411.</title>
        <authorList>
            <consortium name="The Broad Institute Genome Sequencing Platform"/>
            <consortium name="Broad Institute Genome Sequencing Center for Infectious Disease"/>
            <person name="Ma L.-J."/>
            <person name="Dead R."/>
            <person name="Young S."/>
            <person name="Zeng Q."/>
            <person name="Koehrsen M."/>
            <person name="Alvarado L."/>
            <person name="Berlin A."/>
            <person name="Chapman S.B."/>
            <person name="Chen Z."/>
            <person name="Freedman E."/>
            <person name="Gellesch M."/>
            <person name="Goldberg J."/>
            <person name="Griggs A."/>
            <person name="Gujja S."/>
            <person name="Heilman E.R."/>
            <person name="Heiman D."/>
            <person name="Hepburn T."/>
            <person name="Howarth C."/>
            <person name="Jen D."/>
            <person name="Larson L."/>
            <person name="Mehta T."/>
            <person name="Neiman D."/>
            <person name="Pearson M."/>
            <person name="Roberts A."/>
            <person name="Saif S."/>
            <person name="Shea T."/>
            <person name="Shenoy N."/>
            <person name="Sisk P."/>
            <person name="Stolte C."/>
            <person name="Sykes S."/>
            <person name="Walk T."/>
            <person name="White J."/>
            <person name="Yandava C."/>
            <person name="Haas B."/>
            <person name="Nusbaum C."/>
            <person name="Birren B."/>
        </authorList>
    </citation>
    <scope>NUCLEOTIDE SEQUENCE</scope>
    <source>
        <strain evidence="11">ATCC 64411</strain>
    </source>
</reference>
<dbReference type="PANTHER" id="PTHR48022">
    <property type="entry name" value="PLASTIDIC GLUCOSE TRANSPORTER 4"/>
    <property type="match status" value="1"/>
</dbReference>
<feature type="transmembrane region" description="Helical" evidence="9">
    <location>
        <begin position="402"/>
        <end position="425"/>
    </location>
</feature>
<keyword evidence="13" id="KW-1185">Reference proteome</keyword>
<dbReference type="GO" id="GO:0016020">
    <property type="term" value="C:membrane"/>
    <property type="evidence" value="ECO:0007669"/>
    <property type="project" value="UniProtKB-SubCell"/>
</dbReference>
<reference evidence="11" key="3">
    <citation type="submission" date="2011-03" db="EMBL/GenBank/DDBJ databases">
        <title>Annotation of Magnaporthe poae ATCC 64411.</title>
        <authorList>
            <person name="Ma L.-J."/>
            <person name="Dead R."/>
            <person name="Young S.K."/>
            <person name="Zeng Q."/>
            <person name="Gargeya S."/>
            <person name="Fitzgerald M."/>
            <person name="Haas B."/>
            <person name="Abouelleil A."/>
            <person name="Alvarado L."/>
            <person name="Arachchi H.M."/>
            <person name="Berlin A."/>
            <person name="Brown A."/>
            <person name="Chapman S.B."/>
            <person name="Chen Z."/>
            <person name="Dunbar C."/>
            <person name="Freedman E."/>
            <person name="Gearin G."/>
            <person name="Gellesch M."/>
            <person name="Goldberg J."/>
            <person name="Griggs A."/>
            <person name="Gujja S."/>
            <person name="Heiman D."/>
            <person name="Howarth C."/>
            <person name="Larson L."/>
            <person name="Lui A."/>
            <person name="MacDonald P.J.P."/>
            <person name="Mehta T."/>
            <person name="Montmayeur A."/>
            <person name="Murphy C."/>
            <person name="Neiman D."/>
            <person name="Pearson M."/>
            <person name="Priest M."/>
            <person name="Roberts A."/>
            <person name="Saif S."/>
            <person name="Shea T."/>
            <person name="Shenoy N."/>
            <person name="Sisk P."/>
            <person name="Stolte C."/>
            <person name="Sykes S."/>
            <person name="Yandava C."/>
            <person name="Wortman J."/>
            <person name="Nusbaum C."/>
            <person name="Birren B."/>
        </authorList>
    </citation>
    <scope>NUCLEOTIDE SEQUENCE</scope>
    <source>
        <strain evidence="11">ATCC 64411</strain>
    </source>
</reference>
<reference evidence="13" key="2">
    <citation type="submission" date="2010-05" db="EMBL/GenBank/DDBJ databases">
        <title>The genome sequence of Magnaporthe poae strain ATCC 64411.</title>
        <authorList>
            <person name="Ma L.-J."/>
            <person name="Dead R."/>
            <person name="Young S."/>
            <person name="Zeng Q."/>
            <person name="Koehrsen M."/>
            <person name="Alvarado L."/>
            <person name="Berlin A."/>
            <person name="Chapman S.B."/>
            <person name="Chen Z."/>
            <person name="Freedman E."/>
            <person name="Gellesch M."/>
            <person name="Goldberg J."/>
            <person name="Griggs A."/>
            <person name="Gujja S."/>
            <person name="Heilman E.R."/>
            <person name="Heiman D."/>
            <person name="Hepburn T."/>
            <person name="Howarth C."/>
            <person name="Jen D."/>
            <person name="Larson L."/>
            <person name="Mehta T."/>
            <person name="Neiman D."/>
            <person name="Pearson M."/>
            <person name="Roberts A."/>
            <person name="Saif S."/>
            <person name="Shea T."/>
            <person name="Shenoy N."/>
            <person name="Sisk P."/>
            <person name="Stolte C."/>
            <person name="Sykes S."/>
            <person name="Walk T."/>
            <person name="White J."/>
            <person name="Yandava C."/>
            <person name="Haas B."/>
            <person name="Nusbaum C."/>
            <person name="Birren B."/>
        </authorList>
    </citation>
    <scope>NUCLEOTIDE SEQUENCE [LARGE SCALE GENOMIC DNA]</scope>
    <source>
        <strain evidence="13">ATCC 64411 / 73-15</strain>
    </source>
</reference>
<keyword evidence="6 9" id="KW-0472">Membrane</keyword>
<feature type="region of interest" description="Disordered" evidence="8">
    <location>
        <begin position="505"/>
        <end position="539"/>
    </location>
</feature>
<dbReference type="EnsemblFungi" id="MAPG_01590T0">
    <property type="protein sequence ID" value="MAPG_01590T0"/>
    <property type="gene ID" value="MAPG_01590"/>
</dbReference>
<dbReference type="GO" id="GO:0005351">
    <property type="term" value="F:carbohydrate:proton symporter activity"/>
    <property type="evidence" value="ECO:0007669"/>
    <property type="project" value="TreeGrafter"/>
</dbReference>
<dbReference type="Pfam" id="PF00083">
    <property type="entry name" value="Sugar_tr"/>
    <property type="match status" value="1"/>
</dbReference>
<dbReference type="InterPro" id="IPR036259">
    <property type="entry name" value="MFS_trans_sf"/>
</dbReference>
<evidence type="ECO:0000256" key="8">
    <source>
        <dbReference type="SAM" id="MobiDB-lite"/>
    </source>
</evidence>
<keyword evidence="5 9" id="KW-1133">Transmembrane helix</keyword>
<feature type="domain" description="Major facilitator superfamily (MFS) profile" evidence="10">
    <location>
        <begin position="47"/>
        <end position="490"/>
    </location>
</feature>
<feature type="compositionally biased region" description="Basic and acidic residues" evidence="8">
    <location>
        <begin position="530"/>
        <end position="539"/>
    </location>
</feature>
<dbReference type="EMBL" id="GL876966">
    <property type="protein sequence ID" value="KLU82518.1"/>
    <property type="molecule type" value="Genomic_DNA"/>
</dbReference>
<evidence type="ECO:0000313" key="11">
    <source>
        <dbReference type="EMBL" id="KLU82518.1"/>
    </source>
</evidence>
<protein>
    <recommendedName>
        <fullName evidence="10">Major facilitator superfamily (MFS) profile domain-containing protein</fullName>
    </recommendedName>
</protein>
<sequence>MFASSAHRAYHPVPSEEDDAAPQDVIAPVSAAQRTSISKAALRLHLLCLFFAIGSSVWGYNVGVLSSIMVHPGFVATVGGLGPSRKGVITAVYYVGTWTSYVFVSRAASDLLGRRFAALSGVVVACTGTALQASAAGPAAFSMVLCGRIVAGVGVAILSTSVPLYQSEISPAKERGRFVVMNHVGFVVGLASGFWVGYAMTFWDSPYGAAAGWRYSLAVQFIPSAIFAFGLPFLLETPRWLVEHDQLDLARRSLHHFREGSFTDREISHEFDAMTASVAEFRASGLTSWRCLFTEPSLFRRLWRAALLQFMGQMCGATAMKYYLPTLLEVLGLDHRVALMAGGIESTLKIGMTLLDSILIDRMGRRLTLAVGAGAMAFAMLINGALPLVFPDNTNRAADITCVVFIFIYALGYSMGFGPAAWVYGAEVFPTAIRARGLNLAASGGSVGSVLVAQIWPVGIHRIGTKVYFFFMVVNLICVPVIYMLYPETKGRALEDMDVLFGKIGGVSADDPEPERPSAPGSRPRHKPRTRGDENARLM</sequence>
<keyword evidence="4 9" id="KW-0812">Transmembrane</keyword>
<reference evidence="12" key="5">
    <citation type="submission" date="2015-06" db="UniProtKB">
        <authorList>
            <consortium name="EnsemblFungi"/>
        </authorList>
    </citation>
    <scope>IDENTIFICATION</scope>
    <source>
        <strain evidence="12">ATCC 64411</strain>
    </source>
</reference>
<feature type="region of interest" description="Disordered" evidence="8">
    <location>
        <begin position="1"/>
        <end position="20"/>
    </location>
</feature>
<dbReference type="Proteomes" id="UP000011715">
    <property type="component" value="Unassembled WGS sequence"/>
</dbReference>
<feature type="transmembrane region" description="Helical" evidence="9">
    <location>
        <begin position="468"/>
        <end position="486"/>
    </location>
</feature>
<dbReference type="PRINTS" id="PR00171">
    <property type="entry name" value="SUGRTRNSPORT"/>
</dbReference>
<gene>
    <name evidence="11" type="ORF">MAPG_01590</name>
</gene>
<keyword evidence="3 7" id="KW-0813">Transport</keyword>
<feature type="transmembrane region" description="Helical" evidence="9">
    <location>
        <begin position="215"/>
        <end position="235"/>
    </location>
</feature>
<feature type="transmembrane region" description="Helical" evidence="9">
    <location>
        <begin position="88"/>
        <end position="104"/>
    </location>
</feature>
<dbReference type="OMA" id="VWGYNIG"/>
<reference evidence="12" key="4">
    <citation type="journal article" date="2015" name="G3 (Bethesda)">
        <title>Genome sequences of three phytopathogenic species of the Magnaporthaceae family of fungi.</title>
        <authorList>
            <person name="Okagaki L.H."/>
            <person name="Nunes C.C."/>
            <person name="Sailsbery J."/>
            <person name="Clay B."/>
            <person name="Brown D."/>
            <person name="John T."/>
            <person name="Oh Y."/>
            <person name="Young N."/>
            <person name="Fitzgerald M."/>
            <person name="Haas B.J."/>
            <person name="Zeng Q."/>
            <person name="Young S."/>
            <person name="Adiconis X."/>
            <person name="Fan L."/>
            <person name="Levin J.Z."/>
            <person name="Mitchell T.K."/>
            <person name="Okubara P.A."/>
            <person name="Farman M.L."/>
            <person name="Kohn L.M."/>
            <person name="Birren B."/>
            <person name="Ma L.-J."/>
            <person name="Dean R.A."/>
        </authorList>
    </citation>
    <scope>NUCLEOTIDE SEQUENCE</scope>
    <source>
        <strain evidence="12">ATCC 64411 / 73-15</strain>
    </source>
</reference>
<evidence type="ECO:0000259" key="10">
    <source>
        <dbReference type="PROSITE" id="PS50850"/>
    </source>
</evidence>
<dbReference type="AlphaFoldDB" id="A0A0C4DP38"/>
<dbReference type="SUPFAM" id="SSF103473">
    <property type="entry name" value="MFS general substrate transporter"/>
    <property type="match status" value="1"/>
</dbReference>
<dbReference type="InterPro" id="IPR020846">
    <property type="entry name" value="MFS_dom"/>
</dbReference>
<dbReference type="eggNOG" id="KOG0254">
    <property type="taxonomic scope" value="Eukaryota"/>
</dbReference>
<feature type="transmembrane region" description="Helical" evidence="9">
    <location>
        <begin position="116"/>
        <end position="133"/>
    </location>
</feature>
<evidence type="ECO:0000313" key="12">
    <source>
        <dbReference type="EnsemblFungi" id="MAPG_01590T0"/>
    </source>
</evidence>
<comment type="subcellular location">
    <subcellularLocation>
        <location evidence="1">Membrane</location>
        <topology evidence="1">Multi-pass membrane protein</topology>
    </subcellularLocation>
</comment>
<evidence type="ECO:0000256" key="9">
    <source>
        <dbReference type="SAM" id="Phobius"/>
    </source>
</evidence>
<dbReference type="InterPro" id="IPR005828">
    <property type="entry name" value="MFS_sugar_transport-like"/>
</dbReference>
<organism evidence="12 13">
    <name type="scientific">Magnaporthiopsis poae (strain ATCC 64411 / 73-15)</name>
    <name type="common">Kentucky bluegrass fungus</name>
    <name type="synonym">Magnaporthe poae</name>
    <dbReference type="NCBI Taxonomy" id="644358"/>
    <lineage>
        <taxon>Eukaryota</taxon>
        <taxon>Fungi</taxon>
        <taxon>Dikarya</taxon>
        <taxon>Ascomycota</taxon>
        <taxon>Pezizomycotina</taxon>
        <taxon>Sordariomycetes</taxon>
        <taxon>Sordariomycetidae</taxon>
        <taxon>Magnaporthales</taxon>
        <taxon>Magnaporthaceae</taxon>
        <taxon>Magnaporthiopsis</taxon>
    </lineage>
</organism>
<evidence type="ECO:0000256" key="1">
    <source>
        <dbReference type="ARBA" id="ARBA00004141"/>
    </source>
</evidence>
<feature type="transmembrane region" description="Helical" evidence="9">
    <location>
        <begin position="139"/>
        <end position="158"/>
    </location>
</feature>
<evidence type="ECO:0000256" key="5">
    <source>
        <dbReference type="ARBA" id="ARBA00022989"/>
    </source>
</evidence>
<evidence type="ECO:0000256" key="2">
    <source>
        <dbReference type="ARBA" id="ARBA00010992"/>
    </source>
</evidence>
<accession>A0A0C4DP38</accession>
<dbReference type="InterPro" id="IPR003663">
    <property type="entry name" value="Sugar/inositol_transpt"/>
</dbReference>
<dbReference type="OrthoDB" id="6612291at2759"/>
<proteinExistence type="inferred from homology"/>
<evidence type="ECO:0000256" key="3">
    <source>
        <dbReference type="ARBA" id="ARBA00022448"/>
    </source>
</evidence>
<dbReference type="InterPro" id="IPR050360">
    <property type="entry name" value="MFS_Sugar_Transporters"/>
</dbReference>
<feature type="transmembrane region" description="Helical" evidence="9">
    <location>
        <begin position="437"/>
        <end position="456"/>
    </location>
</feature>
<dbReference type="PANTHER" id="PTHR48022:SF14">
    <property type="entry name" value="MAJOR FACILITATOR SUPERFAMILY (MFS) PROFILE DOMAIN-CONTAINING PROTEIN-RELATED"/>
    <property type="match status" value="1"/>
</dbReference>
<feature type="transmembrane region" description="Helical" evidence="9">
    <location>
        <begin position="367"/>
        <end position="390"/>
    </location>
</feature>
<dbReference type="EMBL" id="ADBL01000384">
    <property type="status" value="NOT_ANNOTATED_CDS"/>
    <property type="molecule type" value="Genomic_DNA"/>
</dbReference>
<evidence type="ECO:0000256" key="7">
    <source>
        <dbReference type="RuleBase" id="RU003346"/>
    </source>
</evidence>
<evidence type="ECO:0000313" key="13">
    <source>
        <dbReference type="Proteomes" id="UP000011715"/>
    </source>
</evidence>
<name>A0A0C4DP38_MAGP6</name>
<dbReference type="NCBIfam" id="TIGR00879">
    <property type="entry name" value="SP"/>
    <property type="match status" value="1"/>
</dbReference>
<feature type="transmembrane region" description="Helical" evidence="9">
    <location>
        <begin position="179"/>
        <end position="203"/>
    </location>
</feature>
<feature type="transmembrane region" description="Helical" evidence="9">
    <location>
        <begin position="44"/>
        <end position="68"/>
    </location>
</feature>
<dbReference type="VEuPathDB" id="FungiDB:MAPG_01590"/>
<dbReference type="Gene3D" id="1.20.1250.20">
    <property type="entry name" value="MFS general substrate transporter like domains"/>
    <property type="match status" value="1"/>
</dbReference>
<dbReference type="PROSITE" id="PS50850">
    <property type="entry name" value="MFS"/>
    <property type="match status" value="1"/>
</dbReference>
<comment type="similarity">
    <text evidence="2 7">Belongs to the major facilitator superfamily. Sugar transporter (TC 2.A.1.1) family.</text>
</comment>
<evidence type="ECO:0000256" key="4">
    <source>
        <dbReference type="ARBA" id="ARBA00022692"/>
    </source>
</evidence>